<dbReference type="AlphaFoldDB" id="A0AA40A2T5"/>
<comment type="caution">
    <text evidence="3">The sequence shown here is derived from an EMBL/GenBank/DDBJ whole genome shotgun (WGS) entry which is preliminary data.</text>
</comment>
<dbReference type="EMBL" id="JAUKUA010000006">
    <property type="protein sequence ID" value="KAK0708250.1"/>
    <property type="molecule type" value="Genomic_DNA"/>
</dbReference>
<evidence type="ECO:0000313" key="3">
    <source>
        <dbReference type="EMBL" id="KAK0708250.1"/>
    </source>
</evidence>
<feature type="chain" id="PRO_5041450423" evidence="2">
    <location>
        <begin position="25"/>
        <end position="94"/>
    </location>
</feature>
<feature type="transmembrane region" description="Helical" evidence="1">
    <location>
        <begin position="40"/>
        <end position="59"/>
    </location>
</feature>
<protein>
    <submittedName>
        <fullName evidence="3">Uncharacterized protein</fullName>
    </submittedName>
</protein>
<accession>A0AA40A2T5</accession>
<keyword evidence="4" id="KW-1185">Reference proteome</keyword>
<dbReference type="Proteomes" id="UP001172102">
    <property type="component" value="Unassembled WGS sequence"/>
</dbReference>
<name>A0AA40A2T5_9PEZI</name>
<keyword evidence="1" id="KW-1133">Transmembrane helix</keyword>
<keyword evidence="1" id="KW-0812">Transmembrane</keyword>
<reference evidence="3" key="1">
    <citation type="submission" date="2023-06" db="EMBL/GenBank/DDBJ databases">
        <title>Genome-scale phylogeny and comparative genomics of the fungal order Sordariales.</title>
        <authorList>
            <consortium name="Lawrence Berkeley National Laboratory"/>
            <person name="Hensen N."/>
            <person name="Bonometti L."/>
            <person name="Westerberg I."/>
            <person name="Brannstrom I.O."/>
            <person name="Guillou S."/>
            <person name="Cros-Aarteil S."/>
            <person name="Calhoun S."/>
            <person name="Haridas S."/>
            <person name="Kuo A."/>
            <person name="Mondo S."/>
            <person name="Pangilinan J."/>
            <person name="Riley R."/>
            <person name="Labutti K."/>
            <person name="Andreopoulos B."/>
            <person name="Lipzen A."/>
            <person name="Chen C."/>
            <person name="Yanf M."/>
            <person name="Daum C."/>
            <person name="Ng V."/>
            <person name="Clum A."/>
            <person name="Steindorff A."/>
            <person name="Ohm R."/>
            <person name="Martin F."/>
            <person name="Silar P."/>
            <person name="Natvig D."/>
            <person name="Lalanne C."/>
            <person name="Gautier V."/>
            <person name="Ament-Velasquez S.L."/>
            <person name="Kruys A."/>
            <person name="Hutchinson M.I."/>
            <person name="Powell A.J."/>
            <person name="Barry K."/>
            <person name="Miller A.N."/>
            <person name="Grigoriev I.V."/>
            <person name="Debuchy R."/>
            <person name="Gladieux P."/>
            <person name="Thoren M.H."/>
            <person name="Johannesson H."/>
        </authorList>
    </citation>
    <scope>NUCLEOTIDE SEQUENCE</scope>
    <source>
        <strain evidence="3">SMH4607-1</strain>
    </source>
</reference>
<keyword evidence="2" id="KW-0732">Signal</keyword>
<sequence>MSIFISLRFALSNLLLGLCTLVQGKACERAAGFILHSNDFVVGAFAAFFFIAVEPYFLSMEEISKMGNMVSYDLGGCSCSKLVDFPVTSREIGF</sequence>
<evidence type="ECO:0000313" key="4">
    <source>
        <dbReference type="Proteomes" id="UP001172102"/>
    </source>
</evidence>
<keyword evidence="1" id="KW-0472">Membrane</keyword>
<feature type="signal peptide" evidence="2">
    <location>
        <begin position="1"/>
        <end position="24"/>
    </location>
</feature>
<gene>
    <name evidence="3" type="ORF">B0H67DRAFT_334229</name>
</gene>
<evidence type="ECO:0000256" key="2">
    <source>
        <dbReference type="SAM" id="SignalP"/>
    </source>
</evidence>
<organism evidence="3 4">
    <name type="scientific">Lasiosphaeris hirsuta</name>
    <dbReference type="NCBI Taxonomy" id="260670"/>
    <lineage>
        <taxon>Eukaryota</taxon>
        <taxon>Fungi</taxon>
        <taxon>Dikarya</taxon>
        <taxon>Ascomycota</taxon>
        <taxon>Pezizomycotina</taxon>
        <taxon>Sordariomycetes</taxon>
        <taxon>Sordariomycetidae</taxon>
        <taxon>Sordariales</taxon>
        <taxon>Lasiosphaeriaceae</taxon>
        <taxon>Lasiosphaeris</taxon>
    </lineage>
</organism>
<evidence type="ECO:0000256" key="1">
    <source>
        <dbReference type="SAM" id="Phobius"/>
    </source>
</evidence>
<proteinExistence type="predicted"/>